<dbReference type="PANTHER" id="PTHR35303">
    <property type="entry name" value="OS02G0197800 PROTEIN"/>
    <property type="match status" value="1"/>
</dbReference>
<dbReference type="EMBL" id="CP036432">
    <property type="protein sequence ID" value="QDV81150.1"/>
    <property type="molecule type" value="Genomic_DNA"/>
</dbReference>
<reference evidence="4 5" key="1">
    <citation type="submission" date="2019-02" db="EMBL/GenBank/DDBJ databases">
        <title>Deep-cultivation of Planctomycetes and their phenomic and genomic characterization uncovers novel biology.</title>
        <authorList>
            <person name="Wiegand S."/>
            <person name="Jogler M."/>
            <person name="Boedeker C."/>
            <person name="Pinto D."/>
            <person name="Vollmers J."/>
            <person name="Rivas-Marin E."/>
            <person name="Kohn T."/>
            <person name="Peeters S.H."/>
            <person name="Heuer A."/>
            <person name="Rast P."/>
            <person name="Oberbeckmann S."/>
            <person name="Bunk B."/>
            <person name="Jeske O."/>
            <person name="Meyerdierks A."/>
            <person name="Storesund J.E."/>
            <person name="Kallscheuer N."/>
            <person name="Luecker S."/>
            <person name="Lage O.M."/>
            <person name="Pohl T."/>
            <person name="Merkel B.J."/>
            <person name="Hornburger P."/>
            <person name="Mueller R.-W."/>
            <person name="Bruemmer F."/>
            <person name="Labrenz M."/>
            <person name="Spormann A.M."/>
            <person name="Op den Camp H."/>
            <person name="Overmann J."/>
            <person name="Amann R."/>
            <person name="Jetten M.S.M."/>
            <person name="Mascher T."/>
            <person name="Medema M.H."/>
            <person name="Devos D.P."/>
            <person name="Kaster A.-K."/>
            <person name="Ovreas L."/>
            <person name="Rohde M."/>
            <person name="Galperin M.Y."/>
            <person name="Jogler C."/>
        </authorList>
    </citation>
    <scope>NUCLEOTIDE SEQUENCE [LARGE SCALE GENOMIC DNA]</scope>
    <source>
        <strain evidence="4 5">TBK1r</strain>
    </source>
</reference>
<evidence type="ECO:0000313" key="4">
    <source>
        <dbReference type="EMBL" id="QDV81150.1"/>
    </source>
</evidence>
<proteinExistence type="predicted"/>
<evidence type="ECO:0000259" key="3">
    <source>
        <dbReference type="Pfam" id="PF06155"/>
    </source>
</evidence>
<keyword evidence="2" id="KW-0408">Iron</keyword>
<dbReference type="InterPro" id="IPR038492">
    <property type="entry name" value="GBBH-like_N_sf"/>
</dbReference>
<evidence type="ECO:0000313" key="5">
    <source>
        <dbReference type="Proteomes" id="UP000318081"/>
    </source>
</evidence>
<evidence type="ECO:0000256" key="2">
    <source>
        <dbReference type="ARBA" id="ARBA00023004"/>
    </source>
</evidence>
<keyword evidence="1" id="KW-0479">Metal-binding</keyword>
<feature type="domain" description="Gamma-butyrobetaine hydroxylase-like N-terminal" evidence="3">
    <location>
        <begin position="31"/>
        <end position="124"/>
    </location>
</feature>
<protein>
    <recommendedName>
        <fullName evidence="3">Gamma-butyrobetaine hydroxylase-like N-terminal domain-containing protein</fullName>
    </recommendedName>
</protein>
<evidence type="ECO:0000256" key="1">
    <source>
        <dbReference type="ARBA" id="ARBA00022723"/>
    </source>
</evidence>
<gene>
    <name evidence="4" type="ORF">TBK1r_00650</name>
</gene>
<keyword evidence="5" id="KW-1185">Reference proteome</keyword>
<organism evidence="4 5">
    <name type="scientific">Stieleria magnilauensis</name>
    <dbReference type="NCBI Taxonomy" id="2527963"/>
    <lineage>
        <taxon>Bacteria</taxon>
        <taxon>Pseudomonadati</taxon>
        <taxon>Planctomycetota</taxon>
        <taxon>Planctomycetia</taxon>
        <taxon>Pirellulales</taxon>
        <taxon>Pirellulaceae</taxon>
        <taxon>Stieleria</taxon>
    </lineage>
</organism>
<name>A0ABX5XGM4_9BACT</name>
<dbReference type="Gene3D" id="3.30.2020.30">
    <property type="match status" value="1"/>
</dbReference>
<accession>A0ABX5XGM4</accession>
<dbReference type="Pfam" id="PF06155">
    <property type="entry name" value="GBBH-like_N"/>
    <property type="match status" value="1"/>
</dbReference>
<dbReference type="PANTHER" id="PTHR35303:SF5">
    <property type="entry name" value="OS02G0197800 PROTEIN"/>
    <property type="match status" value="1"/>
</dbReference>
<sequence>MVASGKEHHAGHSDWEPVTLDILPESIARDGETAIVITWSDGRVSRLTAGQLRKACPCATCREKKRADQSADEGSLKSLTLPVLKAEEARPLTITSMRPVGSYAYNIAFSDGHSSGLFPLTMLRELGA</sequence>
<dbReference type="Proteomes" id="UP000318081">
    <property type="component" value="Chromosome"/>
</dbReference>
<dbReference type="InterPro" id="IPR010376">
    <property type="entry name" value="GBBH-like_N"/>
</dbReference>